<protein>
    <submittedName>
        <fullName evidence="1">Uncharacterized protein</fullName>
    </submittedName>
</protein>
<evidence type="ECO:0000313" key="2">
    <source>
        <dbReference type="Proteomes" id="UP000019197"/>
    </source>
</evidence>
<proteinExistence type="predicted"/>
<organism evidence="1 2">
    <name type="scientific">Xenorhabdus cabanillasii JM26</name>
    <dbReference type="NCBI Taxonomy" id="1427517"/>
    <lineage>
        <taxon>Bacteria</taxon>
        <taxon>Pseudomonadati</taxon>
        <taxon>Pseudomonadota</taxon>
        <taxon>Gammaproteobacteria</taxon>
        <taxon>Enterobacterales</taxon>
        <taxon>Morganellaceae</taxon>
        <taxon>Xenorhabdus</taxon>
    </lineage>
</organism>
<reference evidence="1 2" key="1">
    <citation type="submission" date="2013-11" db="EMBL/GenBank/DDBJ databases">
        <title>Draft genome sequence and annotation of the entomopathogenic bacterium, Xenorhabdus cabanillasi strain JM26.</title>
        <authorList>
            <person name="Gualtieri M."/>
            <person name="Ogier J.C."/>
            <person name="Pages S."/>
            <person name="Givaudan A."/>
            <person name="Gaudriault S."/>
        </authorList>
    </citation>
    <scope>NUCLEOTIDE SEQUENCE [LARGE SCALE GENOMIC DNA]</scope>
    <source>
        <strain evidence="1 2">JM26</strain>
    </source>
</reference>
<gene>
    <name evidence="1" type="ORF">XCR1_1410036</name>
</gene>
<accession>W1IRE5</accession>
<sequence>MIKQLPLVAAIATEISNQHPGSTISQDQLNIIITAANRICAAFEQPATPERNLCDNCNDWPRGGCQPGCAAYK</sequence>
<dbReference type="Proteomes" id="UP000019197">
    <property type="component" value="Unassembled WGS sequence"/>
</dbReference>
<evidence type="ECO:0000313" key="1">
    <source>
        <dbReference type="EMBL" id="CDL80211.1"/>
    </source>
</evidence>
<dbReference type="OrthoDB" id="6445590at2"/>
<dbReference type="RefSeq" id="WP_038261249.1">
    <property type="nucleotide sequence ID" value="NZ_CAWLVK010000048.1"/>
</dbReference>
<dbReference type="EMBL" id="CBXE010000048">
    <property type="protein sequence ID" value="CDL80211.1"/>
    <property type="molecule type" value="Genomic_DNA"/>
</dbReference>
<comment type="caution">
    <text evidence="1">The sequence shown here is derived from an EMBL/GenBank/DDBJ whole genome shotgun (WGS) entry which is preliminary data.</text>
</comment>
<dbReference type="AlphaFoldDB" id="W1IRE5"/>
<name>W1IRE5_9GAMM</name>